<feature type="non-terminal residue" evidence="2">
    <location>
        <position position="266"/>
    </location>
</feature>
<feature type="compositionally biased region" description="Low complexity" evidence="1">
    <location>
        <begin position="53"/>
        <end position="66"/>
    </location>
</feature>
<feature type="compositionally biased region" description="Basic residues" evidence="1">
    <location>
        <begin position="137"/>
        <end position="161"/>
    </location>
</feature>
<feature type="compositionally biased region" description="Low complexity" evidence="1">
    <location>
        <begin position="12"/>
        <end position="35"/>
    </location>
</feature>
<comment type="caution">
    <text evidence="2">The sequence shown here is derived from an EMBL/GenBank/DDBJ whole genome shotgun (WGS) entry which is preliminary data.</text>
</comment>
<feature type="non-terminal residue" evidence="2">
    <location>
        <position position="1"/>
    </location>
</feature>
<dbReference type="AlphaFoldDB" id="A0A9R1LYD4"/>
<organism evidence="2">
    <name type="scientific">Triticum aestivum</name>
    <name type="common">Wheat</name>
    <dbReference type="NCBI Taxonomy" id="4565"/>
    <lineage>
        <taxon>Eukaryota</taxon>
        <taxon>Viridiplantae</taxon>
        <taxon>Streptophyta</taxon>
        <taxon>Embryophyta</taxon>
        <taxon>Tracheophyta</taxon>
        <taxon>Spermatophyta</taxon>
        <taxon>Magnoliopsida</taxon>
        <taxon>Liliopsida</taxon>
        <taxon>Poales</taxon>
        <taxon>Poaceae</taxon>
        <taxon>BOP clade</taxon>
        <taxon>Pooideae</taxon>
        <taxon>Triticodae</taxon>
        <taxon>Triticeae</taxon>
        <taxon>Triticinae</taxon>
        <taxon>Triticum</taxon>
    </lineage>
</organism>
<protein>
    <submittedName>
        <fullName evidence="2">Uncharacterized protein</fullName>
    </submittedName>
</protein>
<sequence length="266" mass="28382">APEDRHRGVRQLRAVPGADAGAAGAHGAGALPLRPLGRRGGPRRVLLRRPARPLRVPTRRGPPGHLHPLHGGGAPLAPRPPLPPQHALRRRALRQGVPQEAAPQPPPRGLRHRLHAPHVRPGVGARRLGRPPVRVRQGPRRRLPGPPRARRGVPGRVRARGVPHGGDALRGARRARRRDAAGGAHRGADAGHARAPPHAHRHQGLRDAAPARGQHLQRQLRPVQRPLHVQQELDGAAPPAGGGPGHRQAEALPQPARRAPEAALRG</sequence>
<dbReference type="Proteomes" id="UP000815260">
    <property type="component" value="Chromosome 7A"/>
</dbReference>
<evidence type="ECO:0000256" key="1">
    <source>
        <dbReference type="SAM" id="MobiDB-lite"/>
    </source>
</evidence>
<gene>
    <name evidence="2" type="ORF">CFC21_099170</name>
</gene>
<reference evidence="2" key="2">
    <citation type="submission" date="2020-03" db="EMBL/GenBank/DDBJ databases">
        <title>The second near-complete assembly of the hexaploid bread wheat (Triticum aestivum) genome.</title>
        <authorList>
            <person name="Zimin A.V."/>
            <person name="Puiu D."/>
            <person name="Shumante A."/>
            <person name="Alonge M."/>
            <person name="Salzberg S.L."/>
        </authorList>
    </citation>
    <scope>NUCLEOTIDE SEQUENCE</scope>
    <source>
        <tissue evidence="2">Leaf</tissue>
    </source>
</reference>
<name>A0A9R1LYD4_WHEAT</name>
<evidence type="ECO:0000313" key="2">
    <source>
        <dbReference type="EMBL" id="KAF7097339.1"/>
    </source>
</evidence>
<proteinExistence type="predicted"/>
<feature type="compositionally biased region" description="Basic residues" evidence="1">
    <location>
        <begin position="109"/>
        <end position="118"/>
    </location>
</feature>
<feature type="region of interest" description="Disordered" evidence="1">
    <location>
        <begin position="1"/>
        <end position="266"/>
    </location>
</feature>
<reference evidence="2" key="1">
    <citation type="journal article" date="2017" name="Gigascience">
        <title>The first near-complete assembly of the hexaploid bread wheat genome, Triticum aestivum.</title>
        <authorList>
            <person name="Zimin A.V."/>
            <person name="Puiu D."/>
            <person name="Hall R."/>
            <person name="Kingan S."/>
            <person name="Clavijo B.J."/>
            <person name="Salzberg S.L."/>
        </authorList>
    </citation>
    <scope>NUCLEOTIDE SEQUENCE</scope>
    <source>
        <tissue evidence="2">Leaf</tissue>
    </source>
</reference>
<feature type="compositionally biased region" description="Basic residues" evidence="1">
    <location>
        <begin position="36"/>
        <end position="52"/>
    </location>
</feature>
<feature type="compositionally biased region" description="Low complexity" evidence="1">
    <location>
        <begin position="119"/>
        <end position="136"/>
    </location>
</feature>
<dbReference type="EMBL" id="CM022229">
    <property type="protein sequence ID" value="KAF7097339.1"/>
    <property type="molecule type" value="Genomic_DNA"/>
</dbReference>
<accession>A0A9R1LYD4</accession>